<comment type="subcellular location">
    <subcellularLocation>
        <location evidence="1">Nucleus</location>
    </subcellularLocation>
</comment>
<keyword evidence="8" id="KW-0223">Dioxygenase</keyword>
<evidence type="ECO:0000313" key="19">
    <source>
        <dbReference type="EMBL" id="KAF6022793.1"/>
    </source>
</evidence>
<feature type="region of interest" description="Disordered" evidence="16">
    <location>
        <begin position="563"/>
        <end position="598"/>
    </location>
</feature>
<dbReference type="PROSITE" id="PS50016">
    <property type="entry name" value="ZF_PHD_2"/>
    <property type="match status" value="1"/>
</dbReference>
<evidence type="ECO:0000256" key="3">
    <source>
        <dbReference type="ARBA" id="ARBA00013246"/>
    </source>
</evidence>
<dbReference type="InterPro" id="IPR019786">
    <property type="entry name" value="Zinc_finger_PHD-type_CS"/>
</dbReference>
<dbReference type="InterPro" id="IPR003347">
    <property type="entry name" value="JmjC_dom"/>
</dbReference>
<dbReference type="SMART" id="SM00558">
    <property type="entry name" value="JmjC"/>
    <property type="match status" value="1"/>
</dbReference>
<dbReference type="PANTHER" id="PTHR23123">
    <property type="entry name" value="PHD/F-BOX CONTAINING PROTEIN"/>
    <property type="match status" value="1"/>
</dbReference>
<evidence type="ECO:0000256" key="14">
    <source>
        <dbReference type="ARBA" id="ARBA00047915"/>
    </source>
</evidence>
<dbReference type="Pfam" id="PF17811">
    <property type="entry name" value="JHD"/>
    <property type="match status" value="1"/>
</dbReference>
<dbReference type="PROSITE" id="PS51184">
    <property type="entry name" value="JMJC"/>
    <property type="match status" value="1"/>
</dbReference>
<evidence type="ECO:0000256" key="11">
    <source>
        <dbReference type="ARBA" id="ARBA00023015"/>
    </source>
</evidence>
<feature type="region of interest" description="Disordered" evidence="16">
    <location>
        <begin position="461"/>
        <end position="545"/>
    </location>
</feature>
<evidence type="ECO:0000256" key="9">
    <source>
        <dbReference type="ARBA" id="ARBA00023002"/>
    </source>
</evidence>
<dbReference type="GO" id="GO:0005634">
    <property type="term" value="C:nucleus"/>
    <property type="evidence" value="ECO:0007669"/>
    <property type="project" value="UniProtKB-SubCell"/>
</dbReference>
<dbReference type="Pfam" id="PF13621">
    <property type="entry name" value="Cupin_8"/>
    <property type="match status" value="1"/>
</dbReference>
<keyword evidence="11" id="KW-0805">Transcription regulation</keyword>
<proteinExistence type="inferred from homology"/>
<evidence type="ECO:0000259" key="18">
    <source>
        <dbReference type="PROSITE" id="PS51184"/>
    </source>
</evidence>
<keyword evidence="12" id="KW-0804">Transcription</keyword>
<keyword evidence="5 15" id="KW-0863">Zinc-finger</keyword>
<keyword evidence="7" id="KW-0156">Chromatin regulator</keyword>
<dbReference type="SMART" id="SM00249">
    <property type="entry name" value="PHD"/>
    <property type="match status" value="1"/>
</dbReference>
<gene>
    <name evidence="19" type="ORF">EB796_018895</name>
</gene>
<keyword evidence="4" id="KW-0479">Metal-binding</keyword>
<comment type="caution">
    <text evidence="19">The sequence shown here is derived from an EMBL/GenBank/DDBJ whole genome shotgun (WGS) entry which is preliminary data.</text>
</comment>
<dbReference type="EC" id="1.14.11.27" evidence="3"/>
<dbReference type="Gene3D" id="1.20.58.1360">
    <property type="match status" value="1"/>
</dbReference>
<sequence length="669" mass="75802">MSESGEDVLYCICQKPYKEAVFMIECDVCKDWFHGECVSIEERQAVDIDTYHCPECQKTHGPLILKRRRSRKKFAPQYSDDLEHFHIHNVKCGTVDFANALLSRTFPSSDRVIKKLKGHMLDREYIDKNGFKSPIIIKDKAGLDLKVPDPSFTVDDVEVAVGSMREVDVIDVAKQSDMKMLMREFVEYYNNKNRDRILNVISLEFSNTKLAELVTPPRIISELSWVSNFWPESTGDVRTFVRPEVQKYCLMSVKDSYTDFHIDFGGTSVWYHGAKIFYLIEPTSTNLALYETWSNSSAQNTIFFGDQVKACYKVHLKPGNTLFIPTGWIHSVLTPEDSLVFGGNFIHSYNIKLQLEVYAMEKRLGTPDKFSFPNLETLYWYAAKNLTDILRGALDGGKRPCQAILDGCAFLRDTLSAWMGEKDGALRRHRDCLPDGISHVKIVKELTQFINELTLKFSPKKNKQVGTQPSPSTYTKVRKRQAPLKVRAKRRANRTSLDGVQQMKKDSSSITEDFPEQKELREDKSHQSNATTSQGKPRAEVEISADSDRATLLGLKFKLNRTQGSIKPEPMPLGDVTLSDGSESGSDDNVVVDDPPLQPTETLKKYRFSLGGKNINDLSSASDEVLSSDANRSPTKSAPTPPSNHQNLFTWSKGNRKPCKSNHYSVYYT</sequence>
<evidence type="ECO:0000256" key="12">
    <source>
        <dbReference type="ARBA" id="ARBA00023163"/>
    </source>
</evidence>
<dbReference type="SUPFAM" id="SSF51197">
    <property type="entry name" value="Clavaminate synthase-like"/>
    <property type="match status" value="1"/>
</dbReference>
<dbReference type="InterPro" id="IPR011011">
    <property type="entry name" value="Znf_FYVE_PHD"/>
</dbReference>
<dbReference type="EMBL" id="VXIV02002805">
    <property type="protein sequence ID" value="KAF6022793.1"/>
    <property type="molecule type" value="Genomic_DNA"/>
</dbReference>
<dbReference type="Pfam" id="PF00628">
    <property type="entry name" value="PHD"/>
    <property type="match status" value="1"/>
</dbReference>
<feature type="domain" description="JmjC" evidence="18">
    <location>
        <begin position="205"/>
        <end position="362"/>
    </location>
</feature>
<dbReference type="Proteomes" id="UP000593567">
    <property type="component" value="Unassembled WGS sequence"/>
</dbReference>
<evidence type="ECO:0000256" key="15">
    <source>
        <dbReference type="PROSITE-ProRule" id="PRU00146"/>
    </source>
</evidence>
<evidence type="ECO:0000313" key="20">
    <source>
        <dbReference type="Proteomes" id="UP000593567"/>
    </source>
</evidence>
<dbReference type="OrthoDB" id="5876800at2759"/>
<dbReference type="InterPro" id="IPR050690">
    <property type="entry name" value="JHDM1_Histone_Demethylase"/>
</dbReference>
<dbReference type="SUPFAM" id="SSF57903">
    <property type="entry name" value="FYVE/PHD zinc finger"/>
    <property type="match status" value="1"/>
</dbReference>
<evidence type="ECO:0000256" key="16">
    <source>
        <dbReference type="SAM" id="MobiDB-lite"/>
    </source>
</evidence>
<evidence type="ECO:0000256" key="13">
    <source>
        <dbReference type="ARBA" id="ARBA00023242"/>
    </source>
</evidence>
<evidence type="ECO:0000256" key="5">
    <source>
        <dbReference type="ARBA" id="ARBA00022771"/>
    </source>
</evidence>
<feature type="compositionally biased region" description="Basic residues" evidence="16">
    <location>
        <begin position="476"/>
        <end position="493"/>
    </location>
</feature>
<feature type="compositionally biased region" description="Polar residues" evidence="16">
    <location>
        <begin position="464"/>
        <end position="475"/>
    </location>
</feature>
<dbReference type="GO" id="GO:0008270">
    <property type="term" value="F:zinc ion binding"/>
    <property type="evidence" value="ECO:0007669"/>
    <property type="project" value="UniProtKB-KW"/>
</dbReference>
<evidence type="ECO:0000256" key="7">
    <source>
        <dbReference type="ARBA" id="ARBA00022853"/>
    </source>
</evidence>
<dbReference type="InterPro" id="IPR019787">
    <property type="entry name" value="Znf_PHD-finger"/>
</dbReference>
<dbReference type="GO" id="GO:0140680">
    <property type="term" value="F:histone H3K36me/H3K36me2 demethylase activity"/>
    <property type="evidence" value="ECO:0007669"/>
    <property type="project" value="UniProtKB-EC"/>
</dbReference>
<feature type="compositionally biased region" description="Polar residues" evidence="16">
    <location>
        <begin position="628"/>
        <end position="653"/>
    </location>
</feature>
<dbReference type="InterPro" id="IPR041070">
    <property type="entry name" value="JHD"/>
</dbReference>
<dbReference type="InterPro" id="IPR001965">
    <property type="entry name" value="Znf_PHD"/>
</dbReference>
<keyword evidence="10" id="KW-0408">Iron</keyword>
<comment type="catalytic activity">
    <reaction evidence="14">
        <text>N(6),N(6)-dimethyl-L-lysyl(36)-[histone H3] + 2 2-oxoglutarate + 2 O2 = L-lysyl(36)-[histone H3] + 2 formaldehyde + 2 succinate + 2 CO2</text>
        <dbReference type="Rhea" id="RHEA:42032"/>
        <dbReference type="Rhea" id="RHEA-COMP:9785"/>
        <dbReference type="Rhea" id="RHEA-COMP:9787"/>
        <dbReference type="ChEBI" id="CHEBI:15379"/>
        <dbReference type="ChEBI" id="CHEBI:16526"/>
        <dbReference type="ChEBI" id="CHEBI:16810"/>
        <dbReference type="ChEBI" id="CHEBI:16842"/>
        <dbReference type="ChEBI" id="CHEBI:29969"/>
        <dbReference type="ChEBI" id="CHEBI:30031"/>
        <dbReference type="ChEBI" id="CHEBI:61976"/>
        <dbReference type="EC" id="1.14.11.27"/>
    </reaction>
</comment>
<keyword evidence="6" id="KW-0862">Zinc</keyword>
<protein>
    <recommendedName>
        <fullName evidence="3">[histone H3]-dimethyl-L-lysine(36) demethylase</fullName>
        <ecNumber evidence="3">1.14.11.27</ecNumber>
    </recommendedName>
</protein>
<accession>A0A7J7J9W2</accession>
<evidence type="ECO:0000256" key="6">
    <source>
        <dbReference type="ARBA" id="ARBA00022833"/>
    </source>
</evidence>
<comment type="similarity">
    <text evidence="2">Belongs to the JHDM1 histone demethylase family. JHDM1D subfamily.</text>
</comment>
<evidence type="ECO:0000256" key="1">
    <source>
        <dbReference type="ARBA" id="ARBA00004123"/>
    </source>
</evidence>
<dbReference type="PROSITE" id="PS01359">
    <property type="entry name" value="ZF_PHD_1"/>
    <property type="match status" value="1"/>
</dbReference>
<reference evidence="19" key="1">
    <citation type="submission" date="2020-06" db="EMBL/GenBank/DDBJ databases">
        <title>Draft genome of Bugula neritina, a colonial animal packing powerful symbionts and potential medicines.</title>
        <authorList>
            <person name="Rayko M."/>
        </authorList>
    </citation>
    <scope>NUCLEOTIDE SEQUENCE [LARGE SCALE GENOMIC DNA]</scope>
    <source>
        <strain evidence="19">Kwan_BN1</strain>
    </source>
</reference>
<evidence type="ECO:0000256" key="8">
    <source>
        <dbReference type="ARBA" id="ARBA00022964"/>
    </source>
</evidence>
<feature type="compositionally biased region" description="Basic and acidic residues" evidence="16">
    <location>
        <begin position="515"/>
        <end position="526"/>
    </location>
</feature>
<dbReference type="AlphaFoldDB" id="A0A7J7J9W2"/>
<name>A0A7J7J9W2_BUGNE</name>
<feature type="region of interest" description="Disordered" evidence="16">
    <location>
        <begin position="614"/>
        <end position="654"/>
    </location>
</feature>
<organism evidence="19 20">
    <name type="scientific">Bugula neritina</name>
    <name type="common">Brown bryozoan</name>
    <name type="synonym">Sertularia neritina</name>
    <dbReference type="NCBI Taxonomy" id="10212"/>
    <lineage>
        <taxon>Eukaryota</taxon>
        <taxon>Metazoa</taxon>
        <taxon>Spiralia</taxon>
        <taxon>Lophotrochozoa</taxon>
        <taxon>Bryozoa</taxon>
        <taxon>Gymnolaemata</taxon>
        <taxon>Cheilostomatida</taxon>
        <taxon>Flustrina</taxon>
        <taxon>Buguloidea</taxon>
        <taxon>Bugulidae</taxon>
        <taxon>Bugula</taxon>
    </lineage>
</organism>
<dbReference type="CDD" id="cd15554">
    <property type="entry name" value="PHD_PHF2_like"/>
    <property type="match status" value="1"/>
</dbReference>
<dbReference type="Gene3D" id="2.60.120.650">
    <property type="entry name" value="Cupin"/>
    <property type="match status" value="1"/>
</dbReference>
<keyword evidence="20" id="KW-1185">Reference proteome</keyword>
<feature type="domain" description="PHD-type" evidence="17">
    <location>
        <begin position="8"/>
        <end position="59"/>
    </location>
</feature>
<evidence type="ECO:0000256" key="4">
    <source>
        <dbReference type="ARBA" id="ARBA00022723"/>
    </source>
</evidence>
<dbReference type="FunFam" id="3.30.40.10:FF:000193">
    <property type="entry name" value="lysine-specific demethylase PHF2 isoform X1"/>
    <property type="match status" value="1"/>
</dbReference>
<evidence type="ECO:0000259" key="17">
    <source>
        <dbReference type="PROSITE" id="PS50016"/>
    </source>
</evidence>
<evidence type="ECO:0000256" key="10">
    <source>
        <dbReference type="ARBA" id="ARBA00023004"/>
    </source>
</evidence>
<evidence type="ECO:0000256" key="2">
    <source>
        <dbReference type="ARBA" id="ARBA00006942"/>
    </source>
</evidence>
<keyword evidence="13" id="KW-0539">Nucleus</keyword>
<keyword evidence="9" id="KW-0560">Oxidoreductase</keyword>
<dbReference type="InterPro" id="IPR041667">
    <property type="entry name" value="Cupin_8"/>
</dbReference>